<feature type="compositionally biased region" description="Gly residues" evidence="6">
    <location>
        <begin position="41"/>
        <end position="56"/>
    </location>
</feature>
<dbReference type="PANTHER" id="PTHR11347">
    <property type="entry name" value="CYCLIC NUCLEOTIDE PHOSPHODIESTERASE"/>
    <property type="match status" value="1"/>
</dbReference>
<feature type="region of interest" description="Disordered" evidence="6">
    <location>
        <begin position="103"/>
        <end position="122"/>
    </location>
</feature>
<evidence type="ECO:0000256" key="6">
    <source>
        <dbReference type="SAM" id="MobiDB-lite"/>
    </source>
</evidence>
<feature type="compositionally biased region" description="Polar residues" evidence="6">
    <location>
        <begin position="413"/>
        <end position="428"/>
    </location>
</feature>
<dbReference type="InterPro" id="IPR003607">
    <property type="entry name" value="HD/PDEase_dom"/>
</dbReference>
<protein>
    <recommendedName>
        <fullName evidence="7">PDEase domain-containing protein</fullName>
    </recommendedName>
</protein>
<feature type="binding site" evidence="5">
    <location>
        <position position="593"/>
    </location>
    <ligand>
        <name>Zn(2+)</name>
        <dbReference type="ChEBI" id="CHEBI:29105"/>
        <label>1</label>
    </ligand>
</feature>
<dbReference type="Pfam" id="PF00233">
    <property type="entry name" value="PDEase_I"/>
    <property type="match status" value="1"/>
</dbReference>
<evidence type="ECO:0000256" key="3">
    <source>
        <dbReference type="PIRSR" id="PIRSR623088-1"/>
    </source>
</evidence>
<evidence type="ECO:0000256" key="5">
    <source>
        <dbReference type="PIRSR" id="PIRSR623088-3"/>
    </source>
</evidence>
<dbReference type="CDD" id="cd00077">
    <property type="entry name" value="HDc"/>
    <property type="match status" value="1"/>
</dbReference>
<organism evidence="8">
    <name type="scientific">Chlamydomonas euryale</name>
    <dbReference type="NCBI Taxonomy" id="1486919"/>
    <lineage>
        <taxon>Eukaryota</taxon>
        <taxon>Viridiplantae</taxon>
        <taxon>Chlorophyta</taxon>
        <taxon>core chlorophytes</taxon>
        <taxon>Chlorophyceae</taxon>
        <taxon>CS clade</taxon>
        <taxon>Chlamydomonadales</taxon>
        <taxon>Chlamydomonadaceae</taxon>
        <taxon>Chlamydomonas</taxon>
    </lineage>
</organism>
<dbReference type="PROSITE" id="PS51845">
    <property type="entry name" value="PDEASE_I_2"/>
    <property type="match status" value="1"/>
</dbReference>
<feature type="binding site" evidence="4">
    <location>
        <position position="632"/>
    </location>
    <ligand>
        <name>AMP</name>
        <dbReference type="ChEBI" id="CHEBI:456215"/>
    </ligand>
</feature>
<gene>
    <name evidence="8" type="ORF">CEUR00632_LOCUS16200</name>
</gene>
<feature type="region of interest" description="Disordered" evidence="6">
    <location>
        <begin position="405"/>
        <end position="450"/>
    </location>
</feature>
<sequence length="909" mass="96594">MPVVSGRRTCQLDGRGPHPAVAPRDSSSSGSSANAARPSVDGGGAAGSSSGGGGGSASPHHGAPRVSGLASPHSGPQPRRRNSLSRAASASNARLGTLARALERGNASNGTGSTSGSAGLSELLLDGEPRSSAGTVRTTGGTCGFASGGVAGVNALLHPCPPSGDGHLTSFNSASIYNSWNSMALHNVQSMYASNSGNAAASSQLDAAHSQVLQLLNTLLQGGEVGPEQLVSAYNAISGFHQSVQPRTLRERLVSEYGIKSDSEVNQALVNLLEQRAPAASWAAKATPEERMLGDSAGLLLRRISEGEDGWQDPDAPSDELALLGLITSKAASFTSKMTQLTGSLAGSSTTTNSQPLWTLERSLQAEADVQRYRRASAPTRHVPFVRDVAVVPLKANATSGVQLVRNDGRQCTPRSSTGTTSRKQSGLTDPLEAASSAEENEDGSDHRSVSQLLPVRLVDGTLTAPAYVAPSSKTKLVMPLLKLAANIFYRDNDDGEFTLHDELTAEGANEPVLLRGPPDLLAQVLAKTSNWQFDTFELDELTCGHSLSVLSYALIRRMPAFEVLRMNERRLARYLLSVECGYRRDLYHCGTHAADVLRTLHVVCTRGGVWEGLDLPDSARFAMLLAAVVHDYEHKQKTNDFLIKTKDMLAIRYNDRMPMENHHVASAWNLLLQDSCNFLADAAPDAVDVVRKIVINLVLATEMKQHFALVGAFQAKLEAVESLLHASGNNTLSSQHRSGHHSQRGLSTRPSHQLSSGTSAASVASDASESSLTGMSAAALTMRMTAAGMVWDEDSTLLSMQIALKCADVGHLASELRVHKRWLALLEEEMFQQGDVEASAGLPVSPLMNRKGDGVMKSQVGFLSVVVLPMYKSLVAAFPHCSDMLLALGDNLAYWQEQERARQAADGA</sequence>
<dbReference type="InterPro" id="IPR023088">
    <property type="entry name" value="PDEase"/>
</dbReference>
<dbReference type="GO" id="GO:0004114">
    <property type="term" value="F:3',5'-cyclic-nucleotide phosphodiesterase activity"/>
    <property type="evidence" value="ECO:0007669"/>
    <property type="project" value="InterPro"/>
</dbReference>
<feature type="binding site" evidence="5">
    <location>
        <position position="809"/>
    </location>
    <ligand>
        <name>Zn(2+)</name>
        <dbReference type="ChEBI" id="CHEBI:29105"/>
        <label>1</label>
    </ligand>
</feature>
<dbReference type="GO" id="GO:0007165">
    <property type="term" value="P:signal transduction"/>
    <property type="evidence" value="ECO:0007669"/>
    <property type="project" value="InterPro"/>
</dbReference>
<feature type="region of interest" description="Disordered" evidence="6">
    <location>
        <begin position="730"/>
        <end position="768"/>
    </location>
</feature>
<dbReference type="SUPFAM" id="SSF109604">
    <property type="entry name" value="HD-domain/PDEase-like"/>
    <property type="match status" value="1"/>
</dbReference>
<reference evidence="8" key="1">
    <citation type="submission" date="2021-01" db="EMBL/GenBank/DDBJ databases">
        <authorList>
            <person name="Corre E."/>
            <person name="Pelletier E."/>
            <person name="Niang G."/>
            <person name="Scheremetjew M."/>
            <person name="Finn R."/>
            <person name="Kale V."/>
            <person name="Holt S."/>
            <person name="Cochrane G."/>
            <person name="Meng A."/>
            <person name="Brown T."/>
            <person name="Cohen L."/>
        </authorList>
    </citation>
    <scope>NUCLEOTIDE SEQUENCE</scope>
    <source>
        <strain evidence="8">CCMP219</strain>
    </source>
</reference>
<dbReference type="PRINTS" id="PR00387">
    <property type="entry name" value="PDIESTERASE1"/>
</dbReference>
<feature type="binding site" evidence="4">
    <location>
        <position position="809"/>
    </location>
    <ligand>
        <name>AMP</name>
        <dbReference type="ChEBI" id="CHEBI:456215"/>
    </ligand>
</feature>
<name>A0A7R9VPE0_9CHLO</name>
<feature type="compositionally biased region" description="Low complexity" evidence="6">
    <location>
        <begin position="21"/>
        <end position="39"/>
    </location>
</feature>
<feature type="compositionally biased region" description="Low complexity" evidence="6">
    <location>
        <begin position="756"/>
        <end position="768"/>
    </location>
</feature>
<accession>A0A7R9VPE0</accession>
<keyword evidence="2" id="KW-0378">Hydrolase</keyword>
<dbReference type="EMBL" id="HBEC01034883">
    <property type="protein sequence ID" value="CAD8301725.1"/>
    <property type="molecule type" value="Transcribed_RNA"/>
</dbReference>
<feature type="binding site" evidence="4">
    <location>
        <position position="860"/>
    </location>
    <ligand>
        <name>AMP</name>
        <dbReference type="ChEBI" id="CHEBI:456215"/>
    </ligand>
</feature>
<feature type="binding site" evidence="5">
    <location>
        <position position="631"/>
    </location>
    <ligand>
        <name>Zn(2+)</name>
        <dbReference type="ChEBI" id="CHEBI:29105"/>
        <label>1</label>
    </ligand>
</feature>
<dbReference type="AlphaFoldDB" id="A0A7R9VPE0"/>
<dbReference type="InterPro" id="IPR036971">
    <property type="entry name" value="PDEase_catalytic_dom_sf"/>
</dbReference>
<feature type="binding site" evidence="4">
    <location>
        <begin position="589"/>
        <end position="593"/>
    </location>
    <ligand>
        <name>AMP</name>
        <dbReference type="ChEBI" id="CHEBI:456215"/>
    </ligand>
</feature>
<feature type="binding site" evidence="5">
    <location>
        <position position="632"/>
    </location>
    <ligand>
        <name>Zn(2+)</name>
        <dbReference type="ChEBI" id="CHEBI:29105"/>
        <label>1</label>
    </ligand>
</feature>
<dbReference type="InterPro" id="IPR002073">
    <property type="entry name" value="PDEase_catalytic_dom"/>
</dbReference>
<proteinExistence type="predicted"/>
<dbReference type="GO" id="GO:0046872">
    <property type="term" value="F:metal ion binding"/>
    <property type="evidence" value="ECO:0007669"/>
    <property type="project" value="UniProtKB-KW"/>
</dbReference>
<evidence type="ECO:0000256" key="4">
    <source>
        <dbReference type="PIRSR" id="PIRSR623088-2"/>
    </source>
</evidence>
<evidence type="ECO:0000256" key="2">
    <source>
        <dbReference type="ARBA" id="ARBA00022801"/>
    </source>
</evidence>
<feature type="compositionally biased region" description="Low complexity" evidence="6">
    <location>
        <begin position="105"/>
        <end position="122"/>
    </location>
</feature>
<evidence type="ECO:0000256" key="1">
    <source>
        <dbReference type="ARBA" id="ARBA00022723"/>
    </source>
</evidence>
<evidence type="ECO:0000259" key="7">
    <source>
        <dbReference type="PROSITE" id="PS51845"/>
    </source>
</evidence>
<feature type="binding site" evidence="5">
    <location>
        <position position="632"/>
    </location>
    <ligand>
        <name>Zn(2+)</name>
        <dbReference type="ChEBI" id="CHEBI:29105"/>
        <label>2</label>
    </ligand>
</feature>
<keyword evidence="1 5" id="KW-0479">Metal-binding</keyword>
<evidence type="ECO:0000313" key="8">
    <source>
        <dbReference type="EMBL" id="CAD8301725.1"/>
    </source>
</evidence>
<feature type="domain" description="PDEase" evidence="7">
    <location>
        <begin position="514"/>
        <end position="903"/>
    </location>
</feature>
<feature type="active site" description="Proton donor" evidence="3">
    <location>
        <position position="589"/>
    </location>
</feature>
<dbReference type="Gene3D" id="1.10.1300.10">
    <property type="entry name" value="3'5'-cyclic nucleotide phosphodiesterase, catalytic domain"/>
    <property type="match status" value="1"/>
</dbReference>
<feature type="region of interest" description="Disordered" evidence="6">
    <location>
        <begin position="1"/>
        <end position="92"/>
    </location>
</feature>